<evidence type="ECO:0000256" key="5">
    <source>
        <dbReference type="ARBA" id="ARBA00022692"/>
    </source>
</evidence>
<dbReference type="GO" id="GO:0022857">
    <property type="term" value="F:transmembrane transporter activity"/>
    <property type="evidence" value="ECO:0007669"/>
    <property type="project" value="InterPro"/>
</dbReference>
<evidence type="ECO:0000256" key="3">
    <source>
        <dbReference type="ARBA" id="ARBA00022475"/>
    </source>
</evidence>
<feature type="transmembrane region" description="Helical" evidence="8">
    <location>
        <begin position="188"/>
        <end position="211"/>
    </location>
</feature>
<reference evidence="9 10" key="1">
    <citation type="submission" date="2018-08" db="EMBL/GenBank/DDBJ databases">
        <title>Microbacterium oxydans strain HG3.</title>
        <authorList>
            <person name="ORTET P."/>
        </authorList>
    </citation>
    <scope>NUCLEOTIDE SEQUENCE [LARGE SCALE GENOMIC DNA]</scope>
    <source>
        <strain evidence="9 10">HG3</strain>
    </source>
</reference>
<dbReference type="PANTHER" id="PTHR32196:SF21">
    <property type="entry name" value="ABC TRANSPORTER PERMEASE PROTEIN YPHD-RELATED"/>
    <property type="match status" value="1"/>
</dbReference>
<dbReference type="KEGG" id="moy:CVS54_00533"/>
<feature type="transmembrane region" description="Helical" evidence="8">
    <location>
        <begin position="291"/>
        <end position="309"/>
    </location>
</feature>
<accession>A0A3S9WGP7</accession>
<evidence type="ECO:0000256" key="1">
    <source>
        <dbReference type="ARBA" id="ARBA00004651"/>
    </source>
</evidence>
<dbReference type="GO" id="GO:0005886">
    <property type="term" value="C:plasma membrane"/>
    <property type="evidence" value="ECO:0007669"/>
    <property type="project" value="UniProtKB-SubCell"/>
</dbReference>
<evidence type="ECO:0000256" key="6">
    <source>
        <dbReference type="ARBA" id="ARBA00022989"/>
    </source>
</evidence>
<comment type="subcellular location">
    <subcellularLocation>
        <location evidence="1">Cell membrane</location>
        <topology evidence="1">Multi-pass membrane protein</topology>
    </subcellularLocation>
</comment>
<name>A0A3S9WGP7_9MICO</name>
<dbReference type="Pfam" id="PF02653">
    <property type="entry name" value="BPD_transp_2"/>
    <property type="match status" value="1"/>
</dbReference>
<keyword evidence="3" id="KW-1003">Cell membrane</keyword>
<feature type="transmembrane region" description="Helical" evidence="8">
    <location>
        <begin position="62"/>
        <end position="83"/>
    </location>
</feature>
<sequence length="365" mass="37731">MPQSTPPGQFARMNDQVDRSVRSLLGRIHVGRGVGRMLVLFALAFGLFAILNPRVFLNPINLQNMMVASPEVGILAIAMALAMLTGGIDLSLVAIANLSAITVSTMFTAIASSDPATAESMGGLIALVGVLVGALAGAVNGFLIATVGITPILATLATMQIFNGIAIVWTGGTTLYGAPAVLSSVGQATVGGIPVLFLEFLVVAVLIGVLITRTPFGRRTQLQGANPTAAMYSGIRSTSVLYGTYVTTGLLGGIAGLVFLSRNPTASADYGTSYVLLVIVIAVLGGTNPTGGFATITGVVLATLVLQVVQSGFTAIRLSAYEYAIAQGVILIAVMVFDQVRVRRRPRRAPSSQTETIALAEIPRA</sequence>
<keyword evidence="7 8" id="KW-0472">Membrane</keyword>
<dbReference type="InterPro" id="IPR001851">
    <property type="entry name" value="ABC_transp_permease"/>
</dbReference>
<protein>
    <submittedName>
        <fullName evidence="9">Autoinducer 2 import system permease protein LsrD</fullName>
    </submittedName>
</protein>
<feature type="transmembrane region" description="Helical" evidence="8">
    <location>
        <begin position="37"/>
        <end position="56"/>
    </location>
</feature>
<feature type="transmembrane region" description="Helical" evidence="8">
    <location>
        <begin position="266"/>
        <end position="284"/>
    </location>
</feature>
<feature type="transmembrane region" description="Helical" evidence="8">
    <location>
        <begin position="90"/>
        <end position="112"/>
    </location>
</feature>
<feature type="transmembrane region" description="Helical" evidence="8">
    <location>
        <begin position="240"/>
        <end position="260"/>
    </location>
</feature>
<dbReference type="Proteomes" id="UP000274841">
    <property type="component" value="Chromosome"/>
</dbReference>
<feature type="transmembrane region" description="Helical" evidence="8">
    <location>
        <begin position="161"/>
        <end position="182"/>
    </location>
</feature>
<evidence type="ECO:0000256" key="2">
    <source>
        <dbReference type="ARBA" id="ARBA00022448"/>
    </source>
</evidence>
<dbReference type="AlphaFoldDB" id="A0A3S9WGP7"/>
<evidence type="ECO:0000256" key="7">
    <source>
        <dbReference type="ARBA" id="ARBA00023136"/>
    </source>
</evidence>
<evidence type="ECO:0000256" key="8">
    <source>
        <dbReference type="SAM" id="Phobius"/>
    </source>
</evidence>
<feature type="transmembrane region" description="Helical" evidence="8">
    <location>
        <begin position="321"/>
        <end position="338"/>
    </location>
</feature>
<feature type="transmembrane region" description="Helical" evidence="8">
    <location>
        <begin position="124"/>
        <end position="149"/>
    </location>
</feature>
<dbReference type="RefSeq" id="WP_082108545.1">
    <property type="nucleotide sequence ID" value="NZ_CP031422.1"/>
</dbReference>
<keyword evidence="5 8" id="KW-0812">Transmembrane</keyword>
<keyword evidence="6 8" id="KW-1133">Transmembrane helix</keyword>
<dbReference type="CDD" id="cd06579">
    <property type="entry name" value="TM_PBP1_transp_AraH_like"/>
    <property type="match status" value="1"/>
</dbReference>
<gene>
    <name evidence="9" type="primary">lsrD_1</name>
    <name evidence="9" type="ORF">CVS54_00533</name>
</gene>
<proteinExistence type="predicted"/>
<keyword evidence="2" id="KW-0813">Transport</keyword>
<dbReference type="EMBL" id="CP031422">
    <property type="protein sequence ID" value="AZS39232.1"/>
    <property type="molecule type" value="Genomic_DNA"/>
</dbReference>
<organism evidence="9 10">
    <name type="scientific">Microbacterium oxydans</name>
    <dbReference type="NCBI Taxonomy" id="82380"/>
    <lineage>
        <taxon>Bacteria</taxon>
        <taxon>Bacillati</taxon>
        <taxon>Actinomycetota</taxon>
        <taxon>Actinomycetes</taxon>
        <taxon>Micrococcales</taxon>
        <taxon>Microbacteriaceae</taxon>
        <taxon>Microbacterium</taxon>
    </lineage>
</organism>
<dbReference type="PANTHER" id="PTHR32196">
    <property type="entry name" value="ABC TRANSPORTER PERMEASE PROTEIN YPHD-RELATED-RELATED"/>
    <property type="match status" value="1"/>
</dbReference>
<evidence type="ECO:0000313" key="9">
    <source>
        <dbReference type="EMBL" id="AZS39232.1"/>
    </source>
</evidence>
<evidence type="ECO:0000313" key="10">
    <source>
        <dbReference type="Proteomes" id="UP000274841"/>
    </source>
</evidence>
<evidence type="ECO:0000256" key="4">
    <source>
        <dbReference type="ARBA" id="ARBA00022519"/>
    </source>
</evidence>
<keyword evidence="4" id="KW-0997">Cell inner membrane</keyword>